<dbReference type="PANTHER" id="PTHR33751">
    <property type="entry name" value="CBB3-TYPE CYTOCHROME C OXIDASE SUBUNIT FIXP"/>
    <property type="match status" value="1"/>
</dbReference>
<evidence type="ECO:0000256" key="1">
    <source>
        <dbReference type="ARBA" id="ARBA00022617"/>
    </source>
</evidence>
<dbReference type="InterPro" id="IPR036909">
    <property type="entry name" value="Cyt_c-like_dom_sf"/>
</dbReference>
<dbReference type="InterPro" id="IPR050597">
    <property type="entry name" value="Cytochrome_c_Oxidase_Subunit"/>
</dbReference>
<dbReference type="PROSITE" id="PS51007">
    <property type="entry name" value="CYTC"/>
    <property type="match status" value="1"/>
</dbReference>
<dbReference type="STRING" id="862908.BMS_2158"/>
<dbReference type="AlphaFoldDB" id="E1X3N5"/>
<gene>
    <name evidence="7" type="ordered locus">BMS_2158</name>
</gene>
<feature type="domain" description="Cytochrome c" evidence="6">
    <location>
        <begin position="20"/>
        <end position="110"/>
    </location>
</feature>
<dbReference type="GO" id="GO:0009055">
    <property type="term" value="F:electron transfer activity"/>
    <property type="evidence" value="ECO:0007669"/>
    <property type="project" value="InterPro"/>
</dbReference>
<dbReference type="SUPFAM" id="SSF46626">
    <property type="entry name" value="Cytochrome c"/>
    <property type="match status" value="1"/>
</dbReference>
<feature type="signal peptide" evidence="5">
    <location>
        <begin position="1"/>
        <end position="19"/>
    </location>
</feature>
<evidence type="ECO:0000256" key="3">
    <source>
        <dbReference type="ARBA" id="ARBA00023004"/>
    </source>
</evidence>
<proteinExistence type="predicted"/>
<dbReference type="Gene3D" id="1.10.760.10">
    <property type="entry name" value="Cytochrome c-like domain"/>
    <property type="match status" value="1"/>
</dbReference>
<dbReference type="EMBL" id="FQ312005">
    <property type="protein sequence ID" value="CBW26964.1"/>
    <property type="molecule type" value="Genomic_DNA"/>
</dbReference>
<evidence type="ECO:0000256" key="2">
    <source>
        <dbReference type="ARBA" id="ARBA00022723"/>
    </source>
</evidence>
<keyword evidence="3 4" id="KW-0408">Iron</keyword>
<dbReference type="HOGENOM" id="CLU_128253_1_0_7"/>
<dbReference type="OrthoDB" id="9779283at2"/>
<dbReference type="eggNOG" id="COG2863">
    <property type="taxonomic scope" value="Bacteria"/>
</dbReference>
<keyword evidence="8" id="KW-1185">Reference proteome</keyword>
<protein>
    <submittedName>
        <fullName evidence="7">Cytochrome C</fullName>
    </submittedName>
</protein>
<name>E1X3N5_HALMS</name>
<keyword evidence="2 4" id="KW-0479">Metal-binding</keyword>
<reference evidence="8" key="1">
    <citation type="journal article" date="2013" name="ISME J.">
        <title>A small predatory core genome in the divergent marine Bacteriovorax marinus SJ and the terrestrial Bdellovibrio bacteriovorus.</title>
        <authorList>
            <person name="Crossman L.C."/>
            <person name="Chen H."/>
            <person name="Cerdeno-Tarraga A.M."/>
            <person name="Brooks K."/>
            <person name="Quail M.A."/>
            <person name="Pineiro S.A."/>
            <person name="Hobley L."/>
            <person name="Sockett R.E."/>
            <person name="Bentley S.D."/>
            <person name="Parkhill J."/>
            <person name="Williams H.N."/>
            <person name="Stine O.C."/>
        </authorList>
    </citation>
    <scope>NUCLEOTIDE SEQUENCE [LARGE SCALE GENOMIC DNA]</scope>
    <source>
        <strain evidence="8">ATCC BAA-682 / DSM 15412 / SJ</strain>
    </source>
</reference>
<evidence type="ECO:0000256" key="5">
    <source>
        <dbReference type="SAM" id="SignalP"/>
    </source>
</evidence>
<dbReference type="InterPro" id="IPR009056">
    <property type="entry name" value="Cyt_c-like_dom"/>
</dbReference>
<evidence type="ECO:0000259" key="6">
    <source>
        <dbReference type="PROSITE" id="PS51007"/>
    </source>
</evidence>
<dbReference type="GO" id="GO:0020037">
    <property type="term" value="F:heme binding"/>
    <property type="evidence" value="ECO:0007669"/>
    <property type="project" value="InterPro"/>
</dbReference>
<feature type="chain" id="PRO_5003154701" evidence="5">
    <location>
        <begin position="20"/>
        <end position="121"/>
    </location>
</feature>
<organism evidence="7 8">
    <name type="scientific">Halobacteriovorax marinus (strain ATCC BAA-682 / DSM 15412 / SJ)</name>
    <name type="common">Bacteriovorax marinus</name>
    <dbReference type="NCBI Taxonomy" id="862908"/>
    <lineage>
        <taxon>Bacteria</taxon>
        <taxon>Pseudomonadati</taxon>
        <taxon>Bdellovibrionota</taxon>
        <taxon>Bacteriovoracia</taxon>
        <taxon>Bacteriovoracales</taxon>
        <taxon>Halobacteriovoraceae</taxon>
        <taxon>Halobacteriovorax</taxon>
    </lineage>
</organism>
<dbReference type="Pfam" id="PF00034">
    <property type="entry name" value="Cytochrom_C"/>
    <property type="match status" value="1"/>
</dbReference>
<evidence type="ECO:0000313" key="8">
    <source>
        <dbReference type="Proteomes" id="UP000008963"/>
    </source>
</evidence>
<evidence type="ECO:0000256" key="4">
    <source>
        <dbReference type="PROSITE-ProRule" id="PRU00433"/>
    </source>
</evidence>
<dbReference type="KEGG" id="bmx:BMS_2158"/>
<evidence type="ECO:0000313" key="7">
    <source>
        <dbReference type="EMBL" id="CBW26964.1"/>
    </source>
</evidence>
<dbReference type="PANTHER" id="PTHR33751:SF1">
    <property type="entry name" value="CBB3-TYPE CYTOCHROME C OXIDASE SUBUNIT FIXP"/>
    <property type="match status" value="1"/>
</dbReference>
<dbReference type="GO" id="GO:0046872">
    <property type="term" value="F:metal ion binding"/>
    <property type="evidence" value="ECO:0007669"/>
    <property type="project" value="UniProtKB-KW"/>
</dbReference>
<dbReference type="RefSeq" id="WP_014244742.1">
    <property type="nucleotide sequence ID" value="NC_016620.1"/>
</dbReference>
<dbReference type="PATRIC" id="fig|862908.3.peg.2052"/>
<accession>E1X3N5</accession>
<dbReference type="Proteomes" id="UP000008963">
    <property type="component" value="Chromosome"/>
</dbReference>
<keyword evidence="1 4" id="KW-0349">Heme</keyword>
<keyword evidence="5" id="KW-0732">Signal</keyword>
<sequence length="121" mass="13085">MMKSLLMASLLLLSVNSFAGDIAKGKKLFKKVNCALCHNADGMGKAKNGKIALLKGPQIAGLDAAYIVEQVTAIQGKKRKTKNTSMMMAKVKKLKPAEIKDIAAYVNSLSKTRFVGMLQKK</sequence>